<organism evidence="1">
    <name type="scientific">marine sediment metagenome</name>
    <dbReference type="NCBI Taxonomy" id="412755"/>
    <lineage>
        <taxon>unclassified sequences</taxon>
        <taxon>metagenomes</taxon>
        <taxon>ecological metagenomes</taxon>
    </lineage>
</organism>
<accession>X0Y2M3</accession>
<dbReference type="AlphaFoldDB" id="X0Y2M3"/>
<sequence length="79" mass="8283">MGIETGTAVLLGSGIAAGAGLYGSKKASEAQEKGADAATAAELEMYYQGREDLAPWRREGAIAVNKLERLIQRGPGKFD</sequence>
<proteinExistence type="predicted"/>
<gene>
    <name evidence="1" type="ORF">S01H1_79750</name>
</gene>
<dbReference type="EMBL" id="BARS01053792">
    <property type="protein sequence ID" value="GAG42968.1"/>
    <property type="molecule type" value="Genomic_DNA"/>
</dbReference>
<evidence type="ECO:0000313" key="1">
    <source>
        <dbReference type="EMBL" id="GAG42968.1"/>
    </source>
</evidence>
<feature type="non-terminal residue" evidence="1">
    <location>
        <position position="79"/>
    </location>
</feature>
<protein>
    <submittedName>
        <fullName evidence="1">Uncharacterized protein</fullName>
    </submittedName>
</protein>
<name>X0Y2M3_9ZZZZ</name>
<reference evidence="1" key="1">
    <citation type="journal article" date="2014" name="Front. Microbiol.">
        <title>High frequency of phylogenetically diverse reductive dehalogenase-homologous genes in deep subseafloor sedimentary metagenomes.</title>
        <authorList>
            <person name="Kawai M."/>
            <person name="Futagami T."/>
            <person name="Toyoda A."/>
            <person name="Takaki Y."/>
            <person name="Nishi S."/>
            <person name="Hori S."/>
            <person name="Arai W."/>
            <person name="Tsubouchi T."/>
            <person name="Morono Y."/>
            <person name="Uchiyama I."/>
            <person name="Ito T."/>
            <person name="Fujiyama A."/>
            <person name="Inagaki F."/>
            <person name="Takami H."/>
        </authorList>
    </citation>
    <scope>NUCLEOTIDE SEQUENCE</scope>
    <source>
        <strain evidence="1">Expedition CK06-06</strain>
    </source>
</reference>
<comment type="caution">
    <text evidence="1">The sequence shown here is derived from an EMBL/GenBank/DDBJ whole genome shotgun (WGS) entry which is preliminary data.</text>
</comment>